<dbReference type="EC" id="3.4.21.89" evidence="4 6"/>
<dbReference type="InterPro" id="IPR019533">
    <property type="entry name" value="Peptidase_S26"/>
</dbReference>
<keyword evidence="9" id="KW-1185">Reference proteome</keyword>
<keyword evidence="6" id="KW-0812">Transmembrane</keyword>
<reference evidence="8 9" key="1">
    <citation type="submission" date="2022-08" db="EMBL/GenBank/DDBJ databases">
        <title>Proteogenomics of the novel Dehalobacterium formicoaceticum strain EZ94 highlights a key role of methyltransferases during anaerobic dichloromethane degradation.</title>
        <authorList>
            <person name="Wasmund K."/>
        </authorList>
    </citation>
    <scope>NUCLEOTIDE SEQUENCE [LARGE SCALE GENOMIC DNA]</scope>
    <source>
        <strain evidence="8 9">EZ94</strain>
    </source>
</reference>
<evidence type="ECO:0000259" key="7">
    <source>
        <dbReference type="Pfam" id="PF10502"/>
    </source>
</evidence>
<dbReference type="InterPro" id="IPR036286">
    <property type="entry name" value="LexA/Signal_pep-like_sf"/>
</dbReference>
<keyword evidence="6" id="KW-1133">Transmembrane helix</keyword>
<evidence type="ECO:0000256" key="5">
    <source>
        <dbReference type="ARBA" id="ARBA00022801"/>
    </source>
</evidence>
<dbReference type="PANTHER" id="PTHR43390">
    <property type="entry name" value="SIGNAL PEPTIDASE I"/>
    <property type="match status" value="1"/>
</dbReference>
<dbReference type="EMBL" id="JANPWE010000006">
    <property type="protein sequence ID" value="MCR6546244.1"/>
    <property type="molecule type" value="Genomic_DNA"/>
</dbReference>
<sequence>MEKLSSSFFQGLKGSWGEIVEALSLAVILAILMRLFLWEPYFIPSSSMEPVLQPGDRILVNKWIYRFRDPKRGDIIIFRYPMDERIQYIKRIIALPGEVIQGRNGEILINGQVLEESYISEAGTAFDFGPITMDEGAYFVLGDHRDNSRDSRVFGIVTRDKILGKASITYWPFNRVTSLP</sequence>
<keyword evidence="5 6" id="KW-0378">Hydrolase</keyword>
<dbReference type="GO" id="GO:0009003">
    <property type="term" value="F:signal peptidase activity"/>
    <property type="evidence" value="ECO:0007669"/>
    <property type="project" value="UniProtKB-EC"/>
</dbReference>
<comment type="catalytic activity">
    <reaction evidence="1 6">
        <text>Cleavage of hydrophobic, N-terminal signal or leader sequences from secreted and periplasmic proteins.</text>
        <dbReference type="EC" id="3.4.21.89"/>
    </reaction>
</comment>
<evidence type="ECO:0000256" key="3">
    <source>
        <dbReference type="ARBA" id="ARBA00009370"/>
    </source>
</evidence>
<dbReference type="Pfam" id="PF10502">
    <property type="entry name" value="Peptidase_S26"/>
    <property type="match status" value="1"/>
</dbReference>
<dbReference type="CDD" id="cd06530">
    <property type="entry name" value="S26_SPase_I"/>
    <property type="match status" value="1"/>
</dbReference>
<evidence type="ECO:0000256" key="6">
    <source>
        <dbReference type="RuleBase" id="RU362042"/>
    </source>
</evidence>
<protein>
    <recommendedName>
        <fullName evidence="4 6">Signal peptidase I</fullName>
        <ecNumber evidence="4 6">3.4.21.89</ecNumber>
    </recommendedName>
</protein>
<dbReference type="SUPFAM" id="SSF51306">
    <property type="entry name" value="LexA/Signal peptidase"/>
    <property type="match status" value="1"/>
</dbReference>
<name>A0ABT1Y5T1_9FIRM</name>
<dbReference type="Proteomes" id="UP001524944">
    <property type="component" value="Unassembled WGS sequence"/>
</dbReference>
<organism evidence="8 9">
    <name type="scientific">Dehalobacterium formicoaceticum</name>
    <dbReference type="NCBI Taxonomy" id="51515"/>
    <lineage>
        <taxon>Bacteria</taxon>
        <taxon>Bacillati</taxon>
        <taxon>Bacillota</taxon>
        <taxon>Clostridia</taxon>
        <taxon>Eubacteriales</taxon>
        <taxon>Peptococcaceae</taxon>
        <taxon>Dehalobacterium</taxon>
    </lineage>
</organism>
<evidence type="ECO:0000256" key="1">
    <source>
        <dbReference type="ARBA" id="ARBA00000677"/>
    </source>
</evidence>
<dbReference type="RefSeq" id="WP_257913758.1">
    <property type="nucleotide sequence ID" value="NZ_JANPWE010000006.1"/>
</dbReference>
<evidence type="ECO:0000313" key="9">
    <source>
        <dbReference type="Proteomes" id="UP001524944"/>
    </source>
</evidence>
<evidence type="ECO:0000313" key="8">
    <source>
        <dbReference type="EMBL" id="MCR6546244.1"/>
    </source>
</evidence>
<dbReference type="PRINTS" id="PR00727">
    <property type="entry name" value="LEADERPTASE"/>
</dbReference>
<dbReference type="PANTHER" id="PTHR43390:SF1">
    <property type="entry name" value="CHLOROPLAST PROCESSING PEPTIDASE"/>
    <property type="match status" value="1"/>
</dbReference>
<comment type="similarity">
    <text evidence="3 6">Belongs to the peptidase S26 family.</text>
</comment>
<gene>
    <name evidence="8" type="primary">lepB</name>
    <name evidence="8" type="ORF">NVS47_12100</name>
</gene>
<accession>A0ABT1Y5T1</accession>
<comment type="caution">
    <text evidence="8">The sequence shown here is derived from an EMBL/GenBank/DDBJ whole genome shotgun (WGS) entry which is preliminary data.</text>
</comment>
<dbReference type="InterPro" id="IPR019758">
    <property type="entry name" value="Pept_S26A_signal_pept_1_CS"/>
</dbReference>
<dbReference type="InterPro" id="IPR000223">
    <property type="entry name" value="Pept_S26A_signal_pept_1"/>
</dbReference>
<feature type="transmembrane region" description="Helical" evidence="6">
    <location>
        <begin position="20"/>
        <end position="38"/>
    </location>
</feature>
<keyword evidence="6" id="KW-0645">Protease</keyword>
<dbReference type="Gene3D" id="2.10.109.10">
    <property type="entry name" value="Umud Fragment, subunit A"/>
    <property type="match status" value="1"/>
</dbReference>
<dbReference type="PROSITE" id="PS00761">
    <property type="entry name" value="SPASE_I_3"/>
    <property type="match status" value="1"/>
</dbReference>
<proteinExistence type="inferred from homology"/>
<comment type="subcellular location">
    <subcellularLocation>
        <location evidence="2">Cell membrane</location>
        <topology evidence="2">Single-pass type II membrane protein</topology>
    </subcellularLocation>
    <subcellularLocation>
        <location evidence="6">Membrane</location>
        <topology evidence="6">Single-pass type II membrane protein</topology>
    </subcellularLocation>
</comment>
<feature type="domain" description="Peptidase S26" evidence="7">
    <location>
        <begin position="18"/>
        <end position="171"/>
    </location>
</feature>
<dbReference type="NCBIfam" id="TIGR02227">
    <property type="entry name" value="sigpep_I_bact"/>
    <property type="match status" value="1"/>
</dbReference>
<evidence type="ECO:0000256" key="4">
    <source>
        <dbReference type="ARBA" id="ARBA00013208"/>
    </source>
</evidence>
<keyword evidence="6" id="KW-0472">Membrane</keyword>
<evidence type="ECO:0000256" key="2">
    <source>
        <dbReference type="ARBA" id="ARBA00004401"/>
    </source>
</evidence>